<dbReference type="Pfam" id="PF07152">
    <property type="entry name" value="YaeQ"/>
    <property type="match status" value="1"/>
</dbReference>
<dbReference type="InterPro" id="IPR009822">
    <property type="entry name" value="YaeQ"/>
</dbReference>
<dbReference type="PANTHER" id="PTHR38784">
    <property type="entry name" value="SUCROSE PHOSPHORYLASE"/>
    <property type="match status" value="1"/>
</dbReference>
<dbReference type="RefSeq" id="WP_290262505.1">
    <property type="nucleotide sequence ID" value="NZ_JAUFQG010000004.1"/>
</dbReference>
<dbReference type="PANTHER" id="PTHR38784:SF1">
    <property type="entry name" value="SUCROSE PHOSPHORYLASE"/>
    <property type="match status" value="1"/>
</dbReference>
<dbReference type="InterPro" id="IPR011335">
    <property type="entry name" value="Restrct_endonuc-II-like"/>
</dbReference>
<evidence type="ECO:0000313" key="1">
    <source>
        <dbReference type="EMBL" id="MFC4364196.1"/>
    </source>
</evidence>
<accession>A0ABV8V9T5</accession>
<protein>
    <submittedName>
        <fullName evidence="1">YaeQ family protein</fullName>
    </submittedName>
</protein>
<gene>
    <name evidence="1" type="ORF">ACFOX3_17935</name>
</gene>
<dbReference type="InterPro" id="IPR038590">
    <property type="entry name" value="YaeQ_sf"/>
</dbReference>
<proteinExistence type="predicted"/>
<sequence length="176" mass="19762">MALKPTIYKLNLDLADSDRHHYQNYQLTLAQHPSETAERMVVRILAFALNASEALTFTKGISTSDEPDIWAKEDNGTIALWVEVGQPKPDRIRKAVNQAAQVRLYAFGKTADTWWNIEGKDMPSSDKLQVARFQWQNVVDLAQNLDRTIRWSISIAGGEMYVDTGSGVEHVVLGGF</sequence>
<evidence type="ECO:0000313" key="2">
    <source>
        <dbReference type="Proteomes" id="UP001595840"/>
    </source>
</evidence>
<dbReference type="PIRSF" id="PIRSF011484">
    <property type="entry name" value="YaeQ"/>
    <property type="match status" value="1"/>
</dbReference>
<dbReference type="SMART" id="SM01322">
    <property type="entry name" value="YaeQ"/>
    <property type="match status" value="1"/>
</dbReference>
<organism evidence="1 2">
    <name type="scientific">Simiduia curdlanivorans</name>
    <dbReference type="NCBI Taxonomy" id="1492769"/>
    <lineage>
        <taxon>Bacteria</taxon>
        <taxon>Pseudomonadati</taxon>
        <taxon>Pseudomonadota</taxon>
        <taxon>Gammaproteobacteria</taxon>
        <taxon>Cellvibrionales</taxon>
        <taxon>Cellvibrionaceae</taxon>
        <taxon>Simiduia</taxon>
    </lineage>
</organism>
<dbReference type="Proteomes" id="UP001595840">
    <property type="component" value="Unassembled WGS sequence"/>
</dbReference>
<reference evidence="2" key="1">
    <citation type="journal article" date="2019" name="Int. J. Syst. Evol. Microbiol.">
        <title>The Global Catalogue of Microorganisms (GCM) 10K type strain sequencing project: providing services to taxonomists for standard genome sequencing and annotation.</title>
        <authorList>
            <consortium name="The Broad Institute Genomics Platform"/>
            <consortium name="The Broad Institute Genome Sequencing Center for Infectious Disease"/>
            <person name="Wu L."/>
            <person name="Ma J."/>
        </authorList>
    </citation>
    <scope>NUCLEOTIDE SEQUENCE [LARGE SCALE GENOMIC DNA]</scope>
    <source>
        <strain evidence="2">CECT 8570</strain>
    </source>
</reference>
<comment type="caution">
    <text evidence="1">The sequence shown here is derived from an EMBL/GenBank/DDBJ whole genome shotgun (WGS) entry which is preliminary data.</text>
</comment>
<dbReference type="Gene3D" id="3.10.640.10">
    <property type="entry name" value="Restriction endonuclease-like alpha-beta roll domain"/>
    <property type="match status" value="1"/>
</dbReference>
<dbReference type="EMBL" id="JBHSCX010000021">
    <property type="protein sequence ID" value="MFC4364196.1"/>
    <property type="molecule type" value="Genomic_DNA"/>
</dbReference>
<name>A0ABV8V9T5_9GAMM</name>
<keyword evidence="2" id="KW-1185">Reference proteome</keyword>
<dbReference type="SUPFAM" id="SSF52980">
    <property type="entry name" value="Restriction endonuclease-like"/>
    <property type="match status" value="1"/>
</dbReference>